<dbReference type="EMBL" id="KQ980063">
    <property type="protein sequence ID" value="KYN17969.1"/>
    <property type="molecule type" value="Genomic_DNA"/>
</dbReference>
<dbReference type="InterPro" id="IPR013087">
    <property type="entry name" value="Znf_C2H2_type"/>
</dbReference>
<name>A0A151J524_9HYME</name>
<feature type="domain" description="C2H2-type" evidence="1">
    <location>
        <begin position="32"/>
        <end position="53"/>
    </location>
</feature>
<dbReference type="Proteomes" id="UP000078492">
    <property type="component" value="Unassembled WGS sequence"/>
</dbReference>
<feature type="non-terminal residue" evidence="2">
    <location>
        <position position="1"/>
    </location>
</feature>
<sequence>DKHIRAILALCRLLPPTDRGKNKATREMPYMCTNCIYVVNSIKELCQHLRIIHSFYEGSQLQLKCFSNCPSIFKTYSGFRKHLAKCKLNLEKICTDISQLVNIVFAKILDNNTKKHMIKPIEKSCGVRMEQKFDTQLRIYKTVPSTCENNSFKKILFNSFNEKTGHFLIIGQRTAQTYYLLIFFPLIISDITKKLDYSTNYSKTFFKWNNCNIFEPFPFLKKCNVTIIGSTTYFHTISKFLNIKSDVRLCFGISVELFRNQIEINNFICTSFYKHLPSFSKVVSLFIYNSKLCCVPNLQNFICL</sequence>
<reference evidence="2 3" key="1">
    <citation type="submission" date="2015-09" db="EMBL/GenBank/DDBJ databases">
        <title>Trachymyrmex cornetzi WGS genome.</title>
        <authorList>
            <person name="Nygaard S."/>
            <person name="Hu H."/>
            <person name="Boomsma J."/>
            <person name="Zhang G."/>
        </authorList>
    </citation>
    <scope>NUCLEOTIDE SEQUENCE [LARGE SCALE GENOMIC DNA]</scope>
    <source>
        <strain evidence="2">Tcor2-1</strain>
        <tissue evidence="2">Whole body</tissue>
    </source>
</reference>
<evidence type="ECO:0000313" key="3">
    <source>
        <dbReference type="Proteomes" id="UP000078492"/>
    </source>
</evidence>
<keyword evidence="3" id="KW-1185">Reference proteome</keyword>
<proteinExistence type="predicted"/>
<evidence type="ECO:0000313" key="2">
    <source>
        <dbReference type="EMBL" id="KYN17969.1"/>
    </source>
</evidence>
<accession>A0A151J524</accession>
<evidence type="ECO:0000259" key="1">
    <source>
        <dbReference type="PROSITE" id="PS00028"/>
    </source>
</evidence>
<dbReference type="PROSITE" id="PS00028">
    <property type="entry name" value="ZINC_FINGER_C2H2_1"/>
    <property type="match status" value="1"/>
</dbReference>
<gene>
    <name evidence="2" type="ORF">ALC57_09750</name>
</gene>
<dbReference type="AlphaFoldDB" id="A0A151J524"/>
<organism evidence="2 3">
    <name type="scientific">Trachymyrmex cornetzi</name>
    <dbReference type="NCBI Taxonomy" id="471704"/>
    <lineage>
        <taxon>Eukaryota</taxon>
        <taxon>Metazoa</taxon>
        <taxon>Ecdysozoa</taxon>
        <taxon>Arthropoda</taxon>
        <taxon>Hexapoda</taxon>
        <taxon>Insecta</taxon>
        <taxon>Pterygota</taxon>
        <taxon>Neoptera</taxon>
        <taxon>Endopterygota</taxon>
        <taxon>Hymenoptera</taxon>
        <taxon>Apocrita</taxon>
        <taxon>Aculeata</taxon>
        <taxon>Formicoidea</taxon>
        <taxon>Formicidae</taxon>
        <taxon>Myrmicinae</taxon>
        <taxon>Trachymyrmex</taxon>
    </lineage>
</organism>
<protein>
    <recommendedName>
        <fullName evidence="1">C2H2-type domain-containing protein</fullName>
    </recommendedName>
</protein>